<dbReference type="InterPro" id="IPR015883">
    <property type="entry name" value="Glyco_hydro_20_cat"/>
</dbReference>
<protein>
    <recommendedName>
        <fullName evidence="3">beta-N-acetylhexosaminidase</fullName>
        <ecNumber evidence="3">3.2.1.52</ecNumber>
    </recommendedName>
    <alternativeName>
        <fullName evidence="6">Beta-N-acetylhexosaminidase</fullName>
    </alternativeName>
    <alternativeName>
        <fullName evidence="7">N-acetyl-beta-glucosaminidase</fullName>
    </alternativeName>
</protein>
<dbReference type="EC" id="3.2.1.52" evidence="3"/>
<evidence type="ECO:0000256" key="6">
    <source>
        <dbReference type="ARBA" id="ARBA00030512"/>
    </source>
</evidence>
<dbReference type="Pfam" id="PF03173">
    <property type="entry name" value="CHB_HEX"/>
    <property type="match status" value="1"/>
</dbReference>
<feature type="signal peptide" evidence="8">
    <location>
        <begin position="1"/>
        <end position="18"/>
    </location>
</feature>
<evidence type="ECO:0000313" key="10">
    <source>
        <dbReference type="EMBL" id="WAQ99011.1"/>
    </source>
</evidence>
<evidence type="ECO:0000256" key="1">
    <source>
        <dbReference type="ARBA" id="ARBA00001231"/>
    </source>
</evidence>
<name>A0ABY7DQ27_MYAAR</name>
<evidence type="ECO:0000256" key="2">
    <source>
        <dbReference type="ARBA" id="ARBA00006285"/>
    </source>
</evidence>
<dbReference type="Gene3D" id="3.30.379.10">
    <property type="entry name" value="Chitobiase/beta-hexosaminidase domain 2-like"/>
    <property type="match status" value="1"/>
</dbReference>
<accession>A0ABY7DQ27</accession>
<comment type="similarity">
    <text evidence="2">Belongs to the glycosyl hydrolase 20 family.</text>
</comment>
<dbReference type="InterPro" id="IPR013783">
    <property type="entry name" value="Ig-like_fold"/>
</dbReference>
<dbReference type="Gene3D" id="3.20.20.80">
    <property type="entry name" value="Glycosidases"/>
    <property type="match status" value="1"/>
</dbReference>
<organism evidence="10 11">
    <name type="scientific">Mya arenaria</name>
    <name type="common">Soft-shell clam</name>
    <dbReference type="NCBI Taxonomy" id="6604"/>
    <lineage>
        <taxon>Eukaryota</taxon>
        <taxon>Metazoa</taxon>
        <taxon>Spiralia</taxon>
        <taxon>Lophotrochozoa</taxon>
        <taxon>Mollusca</taxon>
        <taxon>Bivalvia</taxon>
        <taxon>Autobranchia</taxon>
        <taxon>Heteroconchia</taxon>
        <taxon>Euheterodonta</taxon>
        <taxon>Imparidentia</taxon>
        <taxon>Neoheterodontei</taxon>
        <taxon>Myida</taxon>
        <taxon>Myoidea</taxon>
        <taxon>Myidae</taxon>
        <taxon>Mya</taxon>
    </lineage>
</organism>
<feature type="chain" id="PRO_5045268539" description="beta-N-acetylhexosaminidase" evidence="8">
    <location>
        <begin position="19"/>
        <end position="857"/>
    </location>
</feature>
<dbReference type="InterPro" id="IPR029018">
    <property type="entry name" value="Hex-like_dom2"/>
</dbReference>
<dbReference type="EMBL" id="CP111014">
    <property type="protein sequence ID" value="WAQ99011.1"/>
    <property type="molecule type" value="Genomic_DNA"/>
</dbReference>
<dbReference type="Pfam" id="PF00728">
    <property type="entry name" value="Glyco_hydro_20"/>
    <property type="match status" value="1"/>
</dbReference>
<comment type="catalytic activity">
    <reaction evidence="1">
        <text>Hydrolysis of terminal non-reducing N-acetyl-D-hexosamine residues in N-acetyl-beta-D-hexosaminides.</text>
        <dbReference type="EC" id="3.2.1.52"/>
    </reaction>
</comment>
<dbReference type="Pfam" id="PF03174">
    <property type="entry name" value="CHB_HEX_C"/>
    <property type="match status" value="1"/>
</dbReference>
<dbReference type="Proteomes" id="UP001164746">
    <property type="component" value="Chromosome 3"/>
</dbReference>
<dbReference type="InterPro" id="IPR015882">
    <property type="entry name" value="HEX_bac_N"/>
</dbReference>
<dbReference type="InterPro" id="IPR014756">
    <property type="entry name" value="Ig_E-set"/>
</dbReference>
<keyword evidence="8" id="KW-0732">Signal</keyword>
<dbReference type="InterPro" id="IPR025705">
    <property type="entry name" value="Beta_hexosaminidase_sua/sub"/>
</dbReference>
<evidence type="ECO:0000256" key="8">
    <source>
        <dbReference type="SAM" id="SignalP"/>
    </source>
</evidence>
<dbReference type="PANTHER" id="PTHR22600:SF57">
    <property type="entry name" value="BETA-N-ACETYLHEXOSAMINIDASE"/>
    <property type="match status" value="1"/>
</dbReference>
<reference evidence="10" key="1">
    <citation type="submission" date="2022-11" db="EMBL/GenBank/DDBJ databases">
        <title>Centuries of genome instability and evolution in soft-shell clam transmissible cancer (bioRxiv).</title>
        <authorList>
            <person name="Hart S.F.M."/>
            <person name="Yonemitsu M.A."/>
            <person name="Giersch R.M."/>
            <person name="Beal B.F."/>
            <person name="Arriagada G."/>
            <person name="Davis B.W."/>
            <person name="Ostrander E.A."/>
            <person name="Goff S.P."/>
            <person name="Metzger M.J."/>
        </authorList>
    </citation>
    <scope>NUCLEOTIDE SEQUENCE</scope>
    <source>
        <strain evidence="10">MELC-2E11</strain>
        <tissue evidence="10">Siphon/mantle</tissue>
    </source>
</reference>
<dbReference type="SUPFAM" id="SSF49384">
    <property type="entry name" value="Carbohydrate-binding domain"/>
    <property type="match status" value="1"/>
</dbReference>
<sequence length="857" mass="97639">MWTLKIAFVFTALQYVLSLTQQELNYVAQKLDVRVKLTDSLKYDGKRHTMVITLLNKGQRPMELREVDMFFHSFFMVEPDHLPKPAGYISRRNHVHLHHINGMLFKMTFLPSLGIILPNESKEIRITIQDWAVSRTDVINNWYIVSKGLTPTVLDATALDDLSFVEEFIDPNQYKRYMDDKYNPFTPIDRFNRMKAYDLGSSAVEYGIIPTPKEVGFDTSRPVTIDNSWIITAAPSLLNEANFLGAKLRLPHIDTPVATRAIILEIGNTGIDDPESYLIKSLDCADVISVKGQSPAGVFYGVQSLLSLLTVNGTETFRTLPGFSILDEPRYGYRGIHLDVARNFQPKETVIDLLDSMAQYKLNKLHLHLSDDEAWRLDIPSLPELTSVGAKRCHDLDEKTCIIPQLASGPRPVAPGSGFYRQNDYQDILMHAKSRHVEIIPEFQMPSHAHAAIKAMEERFRNSNDIDHLLTDLEDTSEYLSVQMFNDDAMNPCVESTYNFMRTVIQTIKRYHIDIMPLQYFNLGGETIPHGALVNSTACKKAFPSVTPEELPVYAKAYFMSRLAKMVIVDENLKLAGYEDAFFLNGDPLPGGSTNLLAYPYQNVWEWGLANKAYKLANSGYPVVLSPVTHLSFDHPYEPDSEERGLYWASRFTDTYKVFSLRPDDLYDNIDVKRSGEPLTRLDVCGIGDVNCDPLLRPENIMGIQAFGWTELIKDKDTLDFMLFPRVLALAERAWHRAPWEANSTVPVSDWEKFTNKVGYKELPRLDKDAIKYRLPLPGIAVGTSNNREYQVTMKAEFPNLRLQYSFDNGQSWTEYAYLFVLDDINQTIVMRTMSTDGQRSSRTARFAINDIINSKI</sequence>
<dbReference type="PRINTS" id="PR00738">
    <property type="entry name" value="GLHYDRLASE20"/>
</dbReference>
<keyword evidence="4" id="KW-0378">Hydrolase</keyword>
<evidence type="ECO:0000256" key="5">
    <source>
        <dbReference type="ARBA" id="ARBA00023295"/>
    </source>
</evidence>
<dbReference type="Pfam" id="PF02838">
    <property type="entry name" value="Glyco_hydro_20b"/>
    <property type="match status" value="1"/>
</dbReference>
<dbReference type="PANTHER" id="PTHR22600">
    <property type="entry name" value="BETA-HEXOSAMINIDASE"/>
    <property type="match status" value="1"/>
</dbReference>
<dbReference type="SUPFAM" id="SSF51445">
    <property type="entry name" value="(Trans)glycosidases"/>
    <property type="match status" value="1"/>
</dbReference>
<dbReference type="Gene3D" id="2.60.40.10">
    <property type="entry name" value="Immunoglobulins"/>
    <property type="match status" value="1"/>
</dbReference>
<dbReference type="InterPro" id="IPR017853">
    <property type="entry name" value="GH"/>
</dbReference>
<evidence type="ECO:0000256" key="3">
    <source>
        <dbReference type="ARBA" id="ARBA00012663"/>
    </source>
</evidence>
<keyword evidence="11" id="KW-1185">Reference proteome</keyword>
<feature type="domain" description="Chitobiase/beta-hexosaminidases N-terminal" evidence="9">
    <location>
        <begin position="29"/>
        <end position="189"/>
    </location>
</feature>
<dbReference type="SUPFAM" id="SSF81296">
    <property type="entry name" value="E set domains"/>
    <property type="match status" value="1"/>
</dbReference>
<dbReference type="SMART" id="SM01081">
    <property type="entry name" value="CHB_HEX"/>
    <property type="match status" value="1"/>
</dbReference>
<evidence type="ECO:0000256" key="7">
    <source>
        <dbReference type="ARBA" id="ARBA00033000"/>
    </source>
</evidence>
<dbReference type="SUPFAM" id="SSF55545">
    <property type="entry name" value="beta-N-acetylhexosaminidase-like domain"/>
    <property type="match status" value="1"/>
</dbReference>
<evidence type="ECO:0000313" key="11">
    <source>
        <dbReference type="Proteomes" id="UP001164746"/>
    </source>
</evidence>
<evidence type="ECO:0000259" key="9">
    <source>
        <dbReference type="SMART" id="SM01081"/>
    </source>
</evidence>
<proteinExistence type="inferred from homology"/>
<dbReference type="Gene3D" id="2.60.40.290">
    <property type="match status" value="1"/>
</dbReference>
<keyword evidence="5" id="KW-0326">Glycosidase</keyword>
<dbReference type="InterPro" id="IPR012291">
    <property type="entry name" value="CBM2_carb-bd_dom_sf"/>
</dbReference>
<dbReference type="InterPro" id="IPR004866">
    <property type="entry name" value="CHB/HEX_N_dom"/>
</dbReference>
<gene>
    <name evidence="10" type="ORF">MAR_023384</name>
</gene>
<evidence type="ECO:0000256" key="4">
    <source>
        <dbReference type="ARBA" id="ARBA00022801"/>
    </source>
</evidence>
<dbReference type="InterPro" id="IPR008965">
    <property type="entry name" value="CBM2/CBM3_carb-bd_dom_sf"/>
</dbReference>
<dbReference type="InterPro" id="IPR004867">
    <property type="entry name" value="CHB_C_dom"/>
</dbReference>